<proteinExistence type="predicted"/>
<dbReference type="RefSeq" id="WP_106140075.1">
    <property type="nucleotide sequence ID" value="NZ_PVTE01000025.1"/>
</dbReference>
<evidence type="ECO:0000313" key="2">
    <source>
        <dbReference type="Proteomes" id="UP000238375"/>
    </source>
</evidence>
<accession>A0A2T0S900</accession>
<dbReference type="Proteomes" id="UP000238375">
    <property type="component" value="Unassembled WGS sequence"/>
</dbReference>
<gene>
    <name evidence="1" type="ORF">CLV58_12555</name>
</gene>
<evidence type="ECO:0000313" key="1">
    <source>
        <dbReference type="EMBL" id="PRY29793.1"/>
    </source>
</evidence>
<comment type="caution">
    <text evidence="1">The sequence shown here is derived from an EMBL/GenBank/DDBJ whole genome shotgun (WGS) entry which is preliminary data.</text>
</comment>
<protein>
    <submittedName>
        <fullName evidence="1">Uncharacterized protein</fullName>
    </submittedName>
</protein>
<dbReference type="OrthoDB" id="1047776at2"/>
<name>A0A2T0S900_9BACT</name>
<organism evidence="1 2">
    <name type="scientific">Spirosoma oryzae</name>
    <dbReference type="NCBI Taxonomy" id="1469603"/>
    <lineage>
        <taxon>Bacteria</taxon>
        <taxon>Pseudomonadati</taxon>
        <taxon>Bacteroidota</taxon>
        <taxon>Cytophagia</taxon>
        <taxon>Cytophagales</taxon>
        <taxon>Cytophagaceae</taxon>
        <taxon>Spirosoma</taxon>
    </lineage>
</organism>
<keyword evidence="2" id="KW-1185">Reference proteome</keyword>
<dbReference type="AlphaFoldDB" id="A0A2T0S900"/>
<sequence>MAETNPYTTPRALAEDILEMAVGGGMRSDDQNLGMRQVLYWISTFAAERYAVLVEQAGGIASAIDYRLWSPLRLAINEAPQTSGPLNNYPKTLVVADLPAGILSSGGKLMLNNLFWGTYQLTELPLDVVRQGSIAWGRFGKEQYGWAVEGKRLYANLPLTAEGVGFLRGQAVVLPEASGMIDNPDIQIPWLSEWTAGLRQQCLTLLQPTLSQAPDQINNGADQQADKR</sequence>
<reference evidence="1 2" key="1">
    <citation type="submission" date="2018-03" db="EMBL/GenBank/DDBJ databases">
        <title>Genomic Encyclopedia of Archaeal and Bacterial Type Strains, Phase II (KMG-II): from individual species to whole genera.</title>
        <authorList>
            <person name="Goeker M."/>
        </authorList>
    </citation>
    <scope>NUCLEOTIDE SEQUENCE [LARGE SCALE GENOMIC DNA]</scope>
    <source>
        <strain evidence="1 2">DSM 28354</strain>
    </source>
</reference>
<dbReference type="EMBL" id="PVTE01000025">
    <property type="protein sequence ID" value="PRY29793.1"/>
    <property type="molecule type" value="Genomic_DNA"/>
</dbReference>